<keyword evidence="1" id="KW-1133">Transmembrane helix</keyword>
<reference evidence="2" key="1">
    <citation type="submission" date="2016-10" db="EMBL/GenBank/DDBJ databases">
        <title>Sequence of Gallionella enrichment culture.</title>
        <authorList>
            <person name="Poehlein A."/>
            <person name="Muehling M."/>
            <person name="Daniel R."/>
        </authorList>
    </citation>
    <scope>NUCLEOTIDE SEQUENCE</scope>
</reference>
<evidence type="ECO:0000256" key="1">
    <source>
        <dbReference type="SAM" id="Phobius"/>
    </source>
</evidence>
<keyword evidence="1" id="KW-0472">Membrane</keyword>
<accession>A0A1J5P8L4</accession>
<organism evidence="2">
    <name type="scientific">mine drainage metagenome</name>
    <dbReference type="NCBI Taxonomy" id="410659"/>
    <lineage>
        <taxon>unclassified sequences</taxon>
        <taxon>metagenomes</taxon>
        <taxon>ecological metagenomes</taxon>
    </lineage>
</organism>
<protein>
    <submittedName>
        <fullName evidence="2">Uncharacterized protein</fullName>
    </submittedName>
</protein>
<dbReference type="AlphaFoldDB" id="A0A1J5P8L4"/>
<evidence type="ECO:0000313" key="2">
    <source>
        <dbReference type="EMBL" id="OIQ67598.1"/>
    </source>
</evidence>
<gene>
    <name evidence="2" type="ORF">GALL_508240</name>
</gene>
<sequence>MGTAVFGALVFGLTSTADLQAALHGGNAAATAQVTHAFRLAFACAGALTLVAAWVSTRVPRVEI</sequence>
<feature type="transmembrane region" description="Helical" evidence="1">
    <location>
        <begin position="37"/>
        <end position="55"/>
    </location>
</feature>
<dbReference type="EMBL" id="MLJW01005827">
    <property type="protein sequence ID" value="OIQ67598.1"/>
    <property type="molecule type" value="Genomic_DNA"/>
</dbReference>
<name>A0A1J5P8L4_9ZZZZ</name>
<comment type="caution">
    <text evidence="2">The sequence shown here is derived from an EMBL/GenBank/DDBJ whole genome shotgun (WGS) entry which is preliminary data.</text>
</comment>
<proteinExistence type="predicted"/>
<keyword evidence="1" id="KW-0812">Transmembrane</keyword>